<accession>A0A0M4RH17</accession>
<dbReference type="EMBL" id="KT184690">
    <property type="protein sequence ID" value="ALF05002.1"/>
    <property type="molecule type" value="Genomic_DNA"/>
</dbReference>
<proteinExistence type="predicted"/>
<dbReference type="EMBL" id="KT184691">
    <property type="protein sequence ID" value="ALF05253.1"/>
    <property type="molecule type" value="Genomic_DNA"/>
</dbReference>
<name>A0A0M4RH17_VACCV</name>
<dbReference type="Proteomes" id="UP000097422">
    <property type="component" value="Genome"/>
</dbReference>
<reference evidence="3 4" key="1">
    <citation type="journal article" date="2015" name="J. Virol.">
        <title>Genomic Analysis, Phenotype, and Virulence of the Historical Brazilian Smallpox Vaccine Strain IOC: Implications for the Origins and Evolutionary Relationships of Vaccinia Virus.</title>
        <authorList>
            <person name="Medaglia M.L."/>
            <person name="Moussatche N."/>
            <person name="Nitsche A."/>
            <person name="Dabrowski P.W."/>
            <person name="Li Y."/>
            <person name="Damon I.K."/>
            <person name="Lucas C.G."/>
            <person name="Arruda L.B."/>
            <person name="Damaso C.R."/>
        </authorList>
    </citation>
    <scope>NUCLEOTIDE SEQUENCE [LARGE SCALE GENOMIC DNA]</scope>
    <source>
        <strain evidence="2">IOC</strain>
    </source>
</reference>
<reference evidence="2" key="2">
    <citation type="submission" date="2015-06" db="EMBL/GenBank/DDBJ databases">
        <authorList>
            <person name="Hoefler B.C."/>
            <person name="Straight P.D."/>
        </authorList>
    </citation>
    <scope>NUCLEOTIDE SEQUENCE</scope>
    <source>
        <strain evidence="2">IOC</strain>
    </source>
</reference>
<evidence type="ECO:0000313" key="4">
    <source>
        <dbReference type="Proteomes" id="UP000181484"/>
    </source>
</evidence>
<evidence type="ECO:0000313" key="3">
    <source>
        <dbReference type="Proteomes" id="UP000097422"/>
    </source>
</evidence>
<evidence type="ECO:0000313" key="2">
    <source>
        <dbReference type="EMBL" id="ALF05253.1"/>
    </source>
</evidence>
<organism evidence="2 4">
    <name type="scientific">Vaccinia virus</name>
    <name type="common">VACV</name>
    <name type="synonym">Orthopoxvirus vaccinia</name>
    <dbReference type="NCBI Taxonomy" id="10245"/>
    <lineage>
        <taxon>Viruses</taxon>
        <taxon>Varidnaviria</taxon>
        <taxon>Bamfordvirae</taxon>
        <taxon>Nucleocytoviricota</taxon>
        <taxon>Pokkesviricetes</taxon>
        <taxon>Chitovirales</taxon>
        <taxon>Poxviridae</taxon>
        <taxon>Chordopoxvirinae</taxon>
        <taxon>Orthopoxvirus</taxon>
    </lineage>
</organism>
<dbReference type="Proteomes" id="UP000181484">
    <property type="component" value="Segment"/>
</dbReference>
<evidence type="ECO:0000313" key="1">
    <source>
        <dbReference type="EMBL" id="ALF05002.1"/>
    </source>
</evidence>
<sequence length="50" mass="6173">MNILSNYLRKQFRKKNHKIDNYIVDQLLFDRDTFYILELCNSLRNNIHNS</sequence>
<protein>
    <submittedName>
        <fullName evidence="2">Truncated ankyrin-like protein</fullName>
    </submittedName>
</protein>
<gene>
    <name evidence="1" type="ORF">VACV_IOC_B141_030</name>
    <name evidence="2" type="ORF">VACV_IOC_B388_030</name>
</gene>